<dbReference type="GO" id="GO:0046872">
    <property type="term" value="F:metal ion binding"/>
    <property type="evidence" value="ECO:0007669"/>
    <property type="project" value="UniProtKB-UniRule"/>
</dbReference>
<comment type="similarity">
    <text evidence="4">Belongs to the cytochrome b5 family.</text>
</comment>
<organism evidence="7 8">
    <name type="scientific">Stylonychia lemnae</name>
    <name type="common">Ciliate</name>
    <dbReference type="NCBI Taxonomy" id="5949"/>
    <lineage>
        <taxon>Eukaryota</taxon>
        <taxon>Sar</taxon>
        <taxon>Alveolata</taxon>
        <taxon>Ciliophora</taxon>
        <taxon>Intramacronucleata</taxon>
        <taxon>Spirotrichea</taxon>
        <taxon>Stichotrichia</taxon>
        <taxon>Sporadotrichida</taxon>
        <taxon>Oxytrichidae</taxon>
        <taxon>Stylonychinae</taxon>
        <taxon>Stylonychia</taxon>
    </lineage>
</organism>
<evidence type="ECO:0000256" key="3">
    <source>
        <dbReference type="ARBA" id="ARBA00023004"/>
    </source>
</evidence>
<dbReference type="PROSITE" id="PS50255">
    <property type="entry name" value="CYTOCHROME_B5_2"/>
    <property type="match status" value="1"/>
</dbReference>
<dbReference type="Gene3D" id="3.10.120.10">
    <property type="entry name" value="Cytochrome b5-like heme/steroid binding domain"/>
    <property type="match status" value="1"/>
</dbReference>
<keyword evidence="1 4" id="KW-0349">Heme</keyword>
<dbReference type="EMBL" id="CCKQ01003269">
    <property type="protein sequence ID" value="CDW74393.1"/>
    <property type="molecule type" value="Genomic_DNA"/>
</dbReference>
<accession>A0A077ZYZ0</accession>
<dbReference type="AlphaFoldDB" id="A0A077ZYZ0"/>
<keyword evidence="3 4" id="KW-0408">Iron</keyword>
<keyword evidence="8" id="KW-1185">Reference proteome</keyword>
<dbReference type="PANTHER" id="PTHR46237:SF1">
    <property type="entry name" value="CYTOCHROME B5 REDUCTASE 4"/>
    <property type="match status" value="1"/>
</dbReference>
<dbReference type="InterPro" id="IPR001199">
    <property type="entry name" value="Cyt_B5-like_heme/steroid-bd"/>
</dbReference>
<name>A0A077ZYZ0_STYLE</name>
<dbReference type="PANTHER" id="PTHR46237">
    <property type="entry name" value="CYTOCHROME B5 REDUCTASE 4 FAMILY MEMBER"/>
    <property type="match status" value="1"/>
</dbReference>
<evidence type="ECO:0000313" key="7">
    <source>
        <dbReference type="EMBL" id="CDW74393.1"/>
    </source>
</evidence>
<evidence type="ECO:0000256" key="4">
    <source>
        <dbReference type="RuleBase" id="RU362121"/>
    </source>
</evidence>
<sequence>MQSNNEELQDEEMLDDLEDDLELLEYQRSRSTPKIVIQEFEEDDETLEQKVANKKQKKEMFTQFYESHLKAKLEVPREYTMADLEEHSKENNCWTAIDGKIYNIAPFVHMHPGGKKILRAAGKDGTEIFRKYHEKMKIDETVVGLLFEGYLKL</sequence>
<evidence type="ECO:0000259" key="6">
    <source>
        <dbReference type="PROSITE" id="PS50255"/>
    </source>
</evidence>
<evidence type="ECO:0000256" key="1">
    <source>
        <dbReference type="ARBA" id="ARBA00022617"/>
    </source>
</evidence>
<dbReference type="PROSITE" id="PS00191">
    <property type="entry name" value="CYTOCHROME_B5_1"/>
    <property type="match status" value="1"/>
</dbReference>
<protein>
    <submittedName>
        <fullName evidence="7">Potential heme steroid binding protein</fullName>
    </submittedName>
</protein>
<evidence type="ECO:0000313" key="8">
    <source>
        <dbReference type="Proteomes" id="UP000039865"/>
    </source>
</evidence>
<feature type="region of interest" description="Disordered" evidence="5">
    <location>
        <begin position="1"/>
        <end position="20"/>
    </location>
</feature>
<keyword evidence="2 4" id="KW-0479">Metal-binding</keyword>
<dbReference type="GO" id="GO:0020037">
    <property type="term" value="F:heme binding"/>
    <property type="evidence" value="ECO:0007669"/>
    <property type="project" value="UniProtKB-UniRule"/>
</dbReference>
<dbReference type="InterPro" id="IPR018506">
    <property type="entry name" value="Cyt_B5_heme-BS"/>
</dbReference>
<dbReference type="GO" id="GO:0005737">
    <property type="term" value="C:cytoplasm"/>
    <property type="evidence" value="ECO:0007669"/>
    <property type="project" value="TreeGrafter"/>
</dbReference>
<evidence type="ECO:0000256" key="2">
    <source>
        <dbReference type="ARBA" id="ARBA00022723"/>
    </source>
</evidence>
<dbReference type="OrthoDB" id="311396at2759"/>
<dbReference type="InterPro" id="IPR051872">
    <property type="entry name" value="Cytochrome_b5/Flavoprotein_Rdt"/>
</dbReference>
<dbReference type="GO" id="GO:0004128">
    <property type="term" value="F:cytochrome-b5 reductase activity, acting on NAD(P)H"/>
    <property type="evidence" value="ECO:0007669"/>
    <property type="project" value="TreeGrafter"/>
</dbReference>
<feature type="compositionally biased region" description="Acidic residues" evidence="5">
    <location>
        <begin position="7"/>
        <end position="20"/>
    </location>
</feature>
<proteinExistence type="inferred from homology"/>
<evidence type="ECO:0000256" key="5">
    <source>
        <dbReference type="SAM" id="MobiDB-lite"/>
    </source>
</evidence>
<dbReference type="InterPro" id="IPR036400">
    <property type="entry name" value="Cyt_B5-like_heme/steroid_sf"/>
</dbReference>
<gene>
    <name evidence="7" type="primary">Contig6871.g7354</name>
    <name evidence="7" type="ORF">STYLEM_3372</name>
</gene>
<feature type="domain" description="Cytochrome b5 heme-binding" evidence="6">
    <location>
        <begin position="76"/>
        <end position="152"/>
    </location>
</feature>
<dbReference type="Proteomes" id="UP000039865">
    <property type="component" value="Unassembled WGS sequence"/>
</dbReference>
<dbReference type="SMART" id="SM01117">
    <property type="entry name" value="Cyt-b5"/>
    <property type="match status" value="1"/>
</dbReference>
<reference evidence="7 8" key="1">
    <citation type="submission" date="2014-06" db="EMBL/GenBank/DDBJ databases">
        <authorList>
            <person name="Swart Estienne"/>
        </authorList>
    </citation>
    <scope>NUCLEOTIDE SEQUENCE [LARGE SCALE GENOMIC DNA]</scope>
    <source>
        <strain evidence="7 8">130c</strain>
    </source>
</reference>
<dbReference type="InParanoid" id="A0A077ZYZ0"/>
<dbReference type="SUPFAM" id="SSF55856">
    <property type="entry name" value="Cytochrome b5-like heme/steroid binding domain"/>
    <property type="match status" value="1"/>
</dbReference>
<dbReference type="Pfam" id="PF00173">
    <property type="entry name" value="Cyt-b5"/>
    <property type="match status" value="1"/>
</dbReference>